<accession>A0A1G9KRI2</accession>
<keyword evidence="6 12" id="KW-0133">Cell shape</keyword>
<dbReference type="UniPathway" id="UPA00219"/>
<dbReference type="GO" id="GO:0005886">
    <property type="term" value="C:plasma membrane"/>
    <property type="evidence" value="ECO:0007669"/>
    <property type="project" value="UniProtKB-SubCell"/>
</dbReference>
<keyword evidence="12 14" id="KW-0479">Metal-binding</keyword>
<dbReference type="InterPro" id="IPR003524">
    <property type="entry name" value="PNAcMuramoyl-5peptid_Trfase"/>
</dbReference>
<dbReference type="GO" id="GO:0071555">
    <property type="term" value="P:cell wall organization"/>
    <property type="evidence" value="ECO:0007669"/>
    <property type="project" value="UniProtKB-KW"/>
</dbReference>
<dbReference type="GO" id="GO:0051301">
    <property type="term" value="P:cell division"/>
    <property type="evidence" value="ECO:0007669"/>
    <property type="project" value="UniProtKB-KW"/>
</dbReference>
<comment type="pathway">
    <text evidence="12">Cell wall biogenesis; peptidoglycan biosynthesis.</text>
</comment>
<dbReference type="PANTHER" id="PTHR22926">
    <property type="entry name" value="PHOSPHO-N-ACETYLMURAMOYL-PENTAPEPTIDE-TRANSFERASE"/>
    <property type="match status" value="1"/>
</dbReference>
<dbReference type="Pfam" id="PF10555">
    <property type="entry name" value="MraY_sig1"/>
    <property type="match status" value="1"/>
</dbReference>
<dbReference type="EMBL" id="FNHD01000002">
    <property type="protein sequence ID" value="SDL52226.1"/>
    <property type="molecule type" value="Genomic_DNA"/>
</dbReference>
<keyword evidence="5 12" id="KW-0812">Transmembrane</keyword>
<evidence type="ECO:0000313" key="18">
    <source>
        <dbReference type="Proteomes" id="UP000290013"/>
    </source>
</evidence>
<evidence type="ECO:0000313" key="15">
    <source>
        <dbReference type="EMBL" id="SDL52226.1"/>
    </source>
</evidence>
<keyword evidence="12 14" id="KW-0460">Magnesium</keyword>
<gene>
    <name evidence="12 16" type="primary">mraY</name>
    <name evidence="16" type="ORF">NCTC12078_02050</name>
    <name evidence="15" type="ORF">SAMN05216273_10234</name>
</gene>
<dbReference type="AlphaFoldDB" id="A0A1G9KRI2"/>
<keyword evidence="9 12" id="KW-0472">Membrane</keyword>
<evidence type="ECO:0000256" key="12">
    <source>
        <dbReference type="HAMAP-Rule" id="MF_00038"/>
    </source>
</evidence>
<dbReference type="OrthoDB" id="9805475at2"/>
<dbReference type="NCBIfam" id="TIGR00445">
    <property type="entry name" value="mraY"/>
    <property type="match status" value="1"/>
</dbReference>
<dbReference type="Proteomes" id="UP000290013">
    <property type="component" value="Chromosome"/>
</dbReference>
<feature type="transmembrane region" description="Helical" evidence="12">
    <location>
        <begin position="214"/>
        <end position="231"/>
    </location>
</feature>
<evidence type="ECO:0000256" key="6">
    <source>
        <dbReference type="ARBA" id="ARBA00022960"/>
    </source>
</evidence>
<comment type="catalytic activity">
    <reaction evidence="12">
        <text>UDP-N-acetyl-alpha-D-muramoyl-L-alanyl-gamma-D-glutamyl-meso-2,6-diaminopimeloyl-D-alanyl-D-alanine + di-trans,octa-cis-undecaprenyl phosphate = di-trans,octa-cis-undecaprenyl diphospho-N-acetyl-alpha-D-muramoyl-L-alanyl-D-glutamyl-meso-2,6-diaminopimeloyl-D-alanyl-D-alanine + UMP</text>
        <dbReference type="Rhea" id="RHEA:28386"/>
        <dbReference type="ChEBI" id="CHEBI:57865"/>
        <dbReference type="ChEBI" id="CHEBI:60392"/>
        <dbReference type="ChEBI" id="CHEBI:61386"/>
        <dbReference type="ChEBI" id="CHEBI:61387"/>
        <dbReference type="EC" id="2.7.8.13"/>
    </reaction>
</comment>
<evidence type="ECO:0000313" key="16">
    <source>
        <dbReference type="EMBL" id="VFB04027.1"/>
    </source>
</evidence>
<feature type="transmembrane region" description="Helical" evidence="12">
    <location>
        <begin position="76"/>
        <end position="93"/>
    </location>
</feature>
<feature type="transmembrane region" description="Helical" evidence="12">
    <location>
        <begin position="282"/>
        <end position="299"/>
    </location>
</feature>
<dbReference type="GO" id="GO:0008963">
    <property type="term" value="F:phospho-N-acetylmuramoyl-pentapeptide-transferase activity"/>
    <property type="evidence" value="ECO:0007669"/>
    <property type="project" value="UniProtKB-UniRule"/>
</dbReference>
<dbReference type="Pfam" id="PF00953">
    <property type="entry name" value="Glycos_transf_4"/>
    <property type="match status" value="1"/>
</dbReference>
<keyword evidence="7 12" id="KW-0573">Peptidoglycan synthesis</keyword>
<keyword evidence="17" id="KW-1185">Reference proteome</keyword>
<organism evidence="16 18">
    <name type="scientific">Chryseobacterium taihuense</name>
    <dbReference type="NCBI Taxonomy" id="1141221"/>
    <lineage>
        <taxon>Bacteria</taxon>
        <taxon>Pseudomonadati</taxon>
        <taxon>Bacteroidota</taxon>
        <taxon>Flavobacteriia</taxon>
        <taxon>Flavobacteriales</taxon>
        <taxon>Weeksellaceae</taxon>
        <taxon>Chryseobacterium group</taxon>
        <taxon>Chryseobacterium</taxon>
    </lineage>
</organism>
<dbReference type="GO" id="GO:0046872">
    <property type="term" value="F:metal ion binding"/>
    <property type="evidence" value="ECO:0007669"/>
    <property type="project" value="UniProtKB-KW"/>
</dbReference>
<evidence type="ECO:0000256" key="14">
    <source>
        <dbReference type="PIRSR" id="PIRSR600715-1"/>
    </source>
</evidence>
<dbReference type="InterPro" id="IPR000715">
    <property type="entry name" value="Glycosyl_transferase_4"/>
</dbReference>
<feature type="transmembrane region" description="Helical" evidence="12">
    <location>
        <begin position="99"/>
        <end position="117"/>
    </location>
</feature>
<name>A0A1G9KRI2_9FLAO</name>
<reference evidence="15 17" key="1">
    <citation type="submission" date="2016-10" db="EMBL/GenBank/DDBJ databases">
        <authorList>
            <person name="Varghese N."/>
            <person name="Submissions S."/>
        </authorList>
    </citation>
    <scope>NUCLEOTIDE SEQUENCE [LARGE SCALE GENOMIC DNA]</scope>
    <source>
        <strain evidence="15 17">CGMCC 1.10941</strain>
    </source>
</reference>
<feature type="transmembrane region" description="Helical" evidence="12">
    <location>
        <begin position="243"/>
        <end position="262"/>
    </location>
</feature>
<feature type="transmembrane region" description="Helical" evidence="12">
    <location>
        <begin position="306"/>
        <end position="327"/>
    </location>
</feature>
<dbReference type="PROSITE" id="PS01348">
    <property type="entry name" value="MRAY_2"/>
    <property type="match status" value="1"/>
</dbReference>
<dbReference type="GO" id="GO:0009252">
    <property type="term" value="P:peptidoglycan biosynthetic process"/>
    <property type="evidence" value="ECO:0007669"/>
    <property type="project" value="UniProtKB-UniRule"/>
</dbReference>
<dbReference type="GO" id="GO:0008360">
    <property type="term" value="P:regulation of cell shape"/>
    <property type="evidence" value="ECO:0007669"/>
    <property type="project" value="UniProtKB-KW"/>
</dbReference>
<dbReference type="EC" id="2.7.8.13" evidence="12 13"/>
<sequence>MLYYLYEYLTNHGIHIPGLGMLRYISFRAGMAVLLSLTIALVYGKRIINYLRAKQMGELVRDLGLDGQKQKEGTPTMGGLIIILATIIPVLLFTRITNIYIILLLVTVLWMGAIGFLDDYLKKIKKNKDGLSGKFKIVGQVGLGLIVGVTMYFHSDITVKRKYADAKVVNRNNVEQNFMPTENITVSTVPFAKNNEFDYSGFLFWMNDEDAHEWAWVVFIPIVIFIVTAVSNGANITDGIDGLAAGTSTIILLALAFFAYVSGNIIFADYLNIMFLPNMGETTIFAVAMVGAVIGFFWYNTYPAQVFMGDTGSLMLGGVIAVLAIILRKELMIPVLCGIFLIENISVMLQVAVFKYRKRKFGLEYAQNNRLFKMSPLHHHYQKEGFHESKIVNRMIIIGVMLAIVCLITLKMR</sequence>
<evidence type="ECO:0000256" key="13">
    <source>
        <dbReference type="NCBIfam" id="TIGR00445"/>
    </source>
</evidence>
<reference evidence="16 18" key="2">
    <citation type="submission" date="2019-02" db="EMBL/GenBank/DDBJ databases">
        <authorList>
            <consortium name="Pathogen Informatics"/>
        </authorList>
    </citation>
    <scope>NUCLEOTIDE SEQUENCE [LARGE SCALE GENOMIC DNA]</scope>
    <source>
        <strain evidence="16 18">3012STDY6944375</strain>
    </source>
</reference>
<keyword evidence="8 12" id="KW-1133">Transmembrane helix</keyword>
<dbReference type="CDD" id="cd06852">
    <property type="entry name" value="GT_MraY"/>
    <property type="match status" value="1"/>
</dbReference>
<keyword evidence="12" id="KW-1003">Cell membrane</keyword>
<feature type="binding site" evidence="14">
    <location>
        <position position="235"/>
    </location>
    <ligand>
        <name>Mg(2+)</name>
        <dbReference type="ChEBI" id="CHEBI:18420"/>
    </ligand>
</feature>
<evidence type="ECO:0000256" key="8">
    <source>
        <dbReference type="ARBA" id="ARBA00022989"/>
    </source>
</evidence>
<comment type="cofactor">
    <cofactor evidence="12 14">
        <name>Mg(2+)</name>
        <dbReference type="ChEBI" id="CHEBI:18420"/>
    </cofactor>
</comment>
<evidence type="ECO:0000256" key="4">
    <source>
        <dbReference type="ARBA" id="ARBA00022679"/>
    </source>
</evidence>
<dbReference type="KEGG" id="ctai:NCTC12078_02050"/>
<evidence type="ECO:0000256" key="2">
    <source>
        <dbReference type="ARBA" id="ARBA00005583"/>
    </source>
</evidence>
<feature type="transmembrane region" description="Helical" evidence="12">
    <location>
        <begin position="137"/>
        <end position="155"/>
    </location>
</feature>
<keyword evidence="11 12" id="KW-0961">Cell wall biogenesis/degradation</keyword>
<comment type="function">
    <text evidence="12">Catalyzes the initial step of the lipid cycle reactions in the biosynthesis of the cell wall peptidoglycan: transfers peptidoglycan precursor phospho-MurNAc-pentapeptide from UDP-MurNAc-pentapeptide onto the lipid carrier undecaprenyl phosphate, yielding undecaprenyl-pyrophosphoryl-MurNAc-pentapeptide, known as lipid I.</text>
</comment>
<evidence type="ECO:0000256" key="10">
    <source>
        <dbReference type="ARBA" id="ARBA00023306"/>
    </source>
</evidence>
<evidence type="ECO:0000256" key="11">
    <source>
        <dbReference type="ARBA" id="ARBA00023316"/>
    </source>
</evidence>
<dbReference type="RefSeq" id="WP_089741513.1">
    <property type="nucleotide sequence ID" value="NZ_FNHD01000002.1"/>
</dbReference>
<comment type="similarity">
    <text evidence="2 12">Belongs to the glycosyltransferase 4 family. MraY subfamily.</text>
</comment>
<evidence type="ECO:0000256" key="5">
    <source>
        <dbReference type="ARBA" id="ARBA00022692"/>
    </source>
</evidence>
<keyword evidence="10 12" id="KW-0131">Cell cycle</keyword>
<dbReference type="InterPro" id="IPR018480">
    <property type="entry name" value="PNAcMuramoyl-5peptid_Trfase_CS"/>
</dbReference>
<feature type="transmembrane region" description="Helical" evidence="12">
    <location>
        <begin position="25"/>
        <end position="44"/>
    </location>
</feature>
<dbReference type="HAMAP" id="MF_00038">
    <property type="entry name" value="MraY"/>
    <property type="match status" value="1"/>
</dbReference>
<keyword evidence="3 12" id="KW-0132">Cell division</keyword>
<evidence type="ECO:0000256" key="3">
    <source>
        <dbReference type="ARBA" id="ARBA00022618"/>
    </source>
</evidence>
<proteinExistence type="inferred from homology"/>
<dbReference type="STRING" id="1141221.SAMN05216273_10234"/>
<comment type="subcellular location">
    <subcellularLocation>
        <location evidence="12">Cell membrane</location>
        <topology evidence="12">Multi-pass membrane protein</topology>
    </subcellularLocation>
    <subcellularLocation>
        <location evidence="1">Membrane</location>
        <topology evidence="1">Multi-pass membrane protein</topology>
    </subcellularLocation>
</comment>
<evidence type="ECO:0000256" key="1">
    <source>
        <dbReference type="ARBA" id="ARBA00004141"/>
    </source>
</evidence>
<dbReference type="Proteomes" id="UP000199242">
    <property type="component" value="Unassembled WGS sequence"/>
</dbReference>
<keyword evidence="4 12" id="KW-0808">Transferase</keyword>
<feature type="transmembrane region" description="Helical" evidence="12">
    <location>
        <begin position="391"/>
        <end position="410"/>
    </location>
</feature>
<dbReference type="PANTHER" id="PTHR22926:SF5">
    <property type="entry name" value="PHOSPHO-N-ACETYLMURAMOYL-PENTAPEPTIDE-TRANSFERASE HOMOLOG"/>
    <property type="match status" value="1"/>
</dbReference>
<feature type="transmembrane region" description="Helical" evidence="12">
    <location>
        <begin position="333"/>
        <end position="354"/>
    </location>
</feature>
<protein>
    <recommendedName>
        <fullName evidence="12 13">Phospho-N-acetylmuramoyl-pentapeptide-transferase</fullName>
        <ecNumber evidence="12 13">2.7.8.13</ecNumber>
    </recommendedName>
    <alternativeName>
        <fullName evidence="12">UDP-MurNAc-pentapeptide phosphotransferase</fullName>
    </alternativeName>
</protein>
<dbReference type="PROSITE" id="PS01347">
    <property type="entry name" value="MRAY_1"/>
    <property type="match status" value="1"/>
</dbReference>
<feature type="binding site" evidence="14">
    <location>
        <position position="310"/>
    </location>
    <ligand>
        <name>Mg(2+)</name>
        <dbReference type="ChEBI" id="CHEBI:18420"/>
    </ligand>
</feature>
<evidence type="ECO:0000256" key="9">
    <source>
        <dbReference type="ARBA" id="ARBA00023136"/>
    </source>
</evidence>
<evidence type="ECO:0000256" key="7">
    <source>
        <dbReference type="ARBA" id="ARBA00022984"/>
    </source>
</evidence>
<dbReference type="EMBL" id="LR215974">
    <property type="protein sequence ID" value="VFB04027.1"/>
    <property type="molecule type" value="Genomic_DNA"/>
</dbReference>
<accession>A0A4U8WCB7</accession>
<evidence type="ECO:0000313" key="17">
    <source>
        <dbReference type="Proteomes" id="UP000199242"/>
    </source>
</evidence>